<proteinExistence type="predicted"/>
<dbReference type="InterPro" id="IPR019734">
    <property type="entry name" value="TPR_rpt"/>
</dbReference>
<dbReference type="InterPro" id="IPR011009">
    <property type="entry name" value="Kinase-like_dom_sf"/>
</dbReference>
<dbReference type="PANTHER" id="PTHR16305">
    <property type="entry name" value="TESTICULAR SOLUBLE ADENYLYL CYCLASE"/>
    <property type="match status" value="1"/>
</dbReference>
<dbReference type="Pfam" id="PF13191">
    <property type="entry name" value="AAA_16"/>
    <property type="match status" value="1"/>
</dbReference>
<sequence>MPRCQTCGRRWEGSHAPCPPNAPSDGVGRLTPEEMEPPRIPGYRVDGVLAHGGFGVLLGAWRESDQQRVAIKLARTGNALARAQLLRESAALRVLGPPTVPALYEVGVLAGDVRFLVMEHVPLPTLAERLARASGPVPAPELPALALSVADTVARVHEQGLAHCDLKPEHLFLNEDGGGQVRVFDFGLVRGTSPVEGATLPGEGLSVSDNSDFAGTAEYMAPEQCAGNSDVDTRTDVYALGVLLYEMLTGRPPFFGPTPDVLQAHLALRPPPPSDFAPVPPALEEVVLRCLAKERARRPEDASALANALRAAFSHAHRPVDPVTPRPSAPGEPRPAQVRRSVAVLFLTSRANPVSVQKGLASYGGHLAFTDGPRIAAVFDPDVGENPVRRAMRAAEGLAERGLATHALVDVSAVTVQRRPTGTPRYLGAIFSRADRYPTGPDAHGLLLSPAAAEAVPEVPCMEVPGHPGVLRPASPGAAPRPDITVLQLGSEVLVGRELELASLVDSARTAMGGAAPTLVTVMGERGLGKSHLAAALARELQVQLPLARIYSTRSREPVQGDPDGTLRTLLRCALNAFERDDTDTEEQGRAAIMLRLGPTLGTELWPGVAATLGWYAPGGPELQSWAAAPGALRSLAMRATGEMLASTARERPLCLVIDDAHFAEETALDALEYACLAEASVPIWVCVLARPGFEKSRPLWGTRAARQVTLSLRALSAPQAQEMCRMLLKPVENVPAQAVERIVERAQHVPLYMVELVRGLKRQGLVRQRAPGGSWYLVTDGLEKVPELRLVEWLADRELGALPPALAAHARLCALLGTDFTAATAEGVVRELERDGAAGGFPLDAGHATRRLLDSGLLVSHRLEGLSFRNELLRDAVAATLPAAERQRIHRAAYRYYLGHAGSSERQRLPRLALHAAAADMRDEAAALSIDLAESARGRHAFLEAEAMYTRALELLDTEDELRCLTALRGRGLMRIRIGRYDDSLADFAAALERARRRGDKRAEVELLLDEAMALDWVNDYPTSEARALEAQEKSASVGSPYVQGRLLLAVGRALFRKGEWAEAREPLEAAAEIARRLGDAGYETQVVSQLLLAVMLPNLGDIDETDRVLSEVVASCTERGDLFHLGSAINNRRNLWVARRDLASALKDQERFMHLGRELGMVGWEYFAEHNLGELHYQAGDAEAAAPHISRAITLERRHPEVAPRPWALLLQARTLAWMGRQTRAREMLAQVRQVLTESRNGTEPSPSEEVLISMVELATREASADDWRTLRERSSQVSVEQEPLEVLEMMGLAALRRGEPREAVHILTDALQLASRIPNLMEARLRRSLERARDLRENQRHSS</sequence>
<evidence type="ECO:0000256" key="3">
    <source>
        <dbReference type="SAM" id="MobiDB-lite"/>
    </source>
</evidence>
<dbReference type="InterPro" id="IPR000719">
    <property type="entry name" value="Prot_kinase_dom"/>
</dbReference>
<keyword evidence="6" id="KW-1185">Reference proteome</keyword>
<feature type="region of interest" description="Disordered" evidence="3">
    <location>
        <begin position="316"/>
        <end position="335"/>
    </location>
</feature>
<dbReference type="Gene3D" id="3.30.200.20">
    <property type="entry name" value="Phosphorylase Kinase, domain 1"/>
    <property type="match status" value="1"/>
</dbReference>
<keyword evidence="2" id="KW-0067">ATP-binding</keyword>
<dbReference type="RefSeq" id="WP_206712812.1">
    <property type="nucleotide sequence ID" value="NZ_CP071091.1"/>
</dbReference>
<reference evidence="5 6" key="1">
    <citation type="submission" date="2021-02" db="EMBL/GenBank/DDBJ databases">
        <title>De Novo genome assembly of isolated myxobacteria.</title>
        <authorList>
            <person name="Stevens D.C."/>
        </authorList>
    </citation>
    <scope>NUCLEOTIDE SEQUENCE [LARGE SCALE GENOMIC DNA]</scope>
    <source>
        <strain evidence="5 6">SCHIC003</strain>
    </source>
</reference>
<dbReference type="Proteomes" id="UP000663090">
    <property type="component" value="Chromosome"/>
</dbReference>
<dbReference type="GO" id="GO:0016301">
    <property type="term" value="F:kinase activity"/>
    <property type="evidence" value="ECO:0007669"/>
    <property type="project" value="UniProtKB-KW"/>
</dbReference>
<feature type="domain" description="Protein kinase" evidence="4">
    <location>
        <begin position="43"/>
        <end position="313"/>
    </location>
</feature>
<dbReference type="EMBL" id="CP071091">
    <property type="protein sequence ID" value="QSQ11052.1"/>
    <property type="molecule type" value="Genomic_DNA"/>
</dbReference>
<protein>
    <submittedName>
        <fullName evidence="5">Protein kinase</fullName>
    </submittedName>
</protein>
<keyword evidence="5" id="KW-0418">Kinase</keyword>
<gene>
    <name evidence="5" type="ORF">JY572_21765</name>
</gene>
<evidence type="ECO:0000256" key="2">
    <source>
        <dbReference type="ARBA" id="ARBA00022840"/>
    </source>
</evidence>
<name>A0ABX7MX85_9BACT</name>
<feature type="compositionally biased region" description="Pro residues" evidence="3">
    <location>
        <begin position="322"/>
        <end position="333"/>
    </location>
</feature>
<dbReference type="SUPFAM" id="SSF48452">
    <property type="entry name" value="TPR-like"/>
    <property type="match status" value="2"/>
</dbReference>
<dbReference type="Pfam" id="PF00069">
    <property type="entry name" value="Pkinase"/>
    <property type="match status" value="1"/>
</dbReference>
<keyword evidence="1" id="KW-0547">Nucleotide-binding</keyword>
<dbReference type="PROSITE" id="PS50011">
    <property type="entry name" value="PROTEIN_KINASE_DOM"/>
    <property type="match status" value="1"/>
</dbReference>
<organism evidence="5 6">
    <name type="scientific">Myxococcus landrumensis</name>
    <dbReference type="NCBI Taxonomy" id="2813577"/>
    <lineage>
        <taxon>Bacteria</taxon>
        <taxon>Pseudomonadati</taxon>
        <taxon>Myxococcota</taxon>
        <taxon>Myxococcia</taxon>
        <taxon>Myxococcales</taxon>
        <taxon>Cystobacterineae</taxon>
        <taxon>Myxococcaceae</taxon>
        <taxon>Myxococcus</taxon>
    </lineage>
</organism>
<dbReference type="SMART" id="SM00028">
    <property type="entry name" value="TPR"/>
    <property type="match status" value="5"/>
</dbReference>
<evidence type="ECO:0000259" key="4">
    <source>
        <dbReference type="PROSITE" id="PS50011"/>
    </source>
</evidence>
<dbReference type="InterPro" id="IPR041664">
    <property type="entry name" value="AAA_16"/>
</dbReference>
<feature type="region of interest" description="Disordered" evidence="3">
    <location>
        <begin position="1"/>
        <end position="35"/>
    </location>
</feature>
<dbReference type="SUPFAM" id="SSF52540">
    <property type="entry name" value="P-loop containing nucleoside triphosphate hydrolases"/>
    <property type="match status" value="1"/>
</dbReference>
<accession>A0ABX7MX85</accession>
<dbReference type="InterPro" id="IPR011990">
    <property type="entry name" value="TPR-like_helical_dom_sf"/>
</dbReference>
<dbReference type="InterPro" id="IPR027417">
    <property type="entry name" value="P-loop_NTPase"/>
</dbReference>
<keyword evidence="5" id="KW-0808">Transferase</keyword>
<evidence type="ECO:0000313" key="5">
    <source>
        <dbReference type="EMBL" id="QSQ11052.1"/>
    </source>
</evidence>
<dbReference type="SUPFAM" id="SSF56112">
    <property type="entry name" value="Protein kinase-like (PK-like)"/>
    <property type="match status" value="1"/>
</dbReference>
<evidence type="ECO:0000313" key="6">
    <source>
        <dbReference type="Proteomes" id="UP000663090"/>
    </source>
</evidence>
<evidence type="ECO:0000256" key="1">
    <source>
        <dbReference type="ARBA" id="ARBA00022741"/>
    </source>
</evidence>
<dbReference type="Gene3D" id="1.10.510.10">
    <property type="entry name" value="Transferase(Phosphotransferase) domain 1"/>
    <property type="match status" value="1"/>
</dbReference>
<dbReference type="Gene3D" id="1.25.40.10">
    <property type="entry name" value="Tetratricopeptide repeat domain"/>
    <property type="match status" value="3"/>
</dbReference>
<dbReference type="CDD" id="cd14014">
    <property type="entry name" value="STKc_PknB_like"/>
    <property type="match status" value="1"/>
</dbReference>
<dbReference type="PANTHER" id="PTHR16305:SF28">
    <property type="entry name" value="GUANYLATE CYCLASE DOMAIN-CONTAINING PROTEIN"/>
    <property type="match status" value="1"/>
</dbReference>